<dbReference type="RefSeq" id="WP_161339496.1">
    <property type="nucleotide sequence ID" value="NZ_JBHSDG010000003.1"/>
</dbReference>
<dbReference type="SUPFAM" id="SSF56801">
    <property type="entry name" value="Acetyl-CoA synthetase-like"/>
    <property type="match status" value="1"/>
</dbReference>
<keyword evidence="5" id="KW-1185">Reference proteome</keyword>
<protein>
    <submittedName>
        <fullName evidence="4">Benzoate-CoA ligase family protein</fullName>
    </submittedName>
</protein>
<dbReference type="GO" id="GO:0016405">
    <property type="term" value="F:CoA-ligase activity"/>
    <property type="evidence" value="ECO:0007669"/>
    <property type="project" value="InterPro"/>
</dbReference>
<evidence type="ECO:0000259" key="3">
    <source>
        <dbReference type="Pfam" id="PF13193"/>
    </source>
</evidence>
<dbReference type="GO" id="GO:0005524">
    <property type="term" value="F:ATP binding"/>
    <property type="evidence" value="ECO:0007669"/>
    <property type="project" value="InterPro"/>
</dbReference>
<dbReference type="GO" id="GO:0016878">
    <property type="term" value="F:acid-thiol ligase activity"/>
    <property type="evidence" value="ECO:0007669"/>
    <property type="project" value="TreeGrafter"/>
</dbReference>
<dbReference type="GO" id="GO:0044550">
    <property type="term" value="P:secondary metabolite biosynthetic process"/>
    <property type="evidence" value="ECO:0007669"/>
    <property type="project" value="TreeGrafter"/>
</dbReference>
<sequence>MAIGTDAAGEFNAAVDLIDHNLTAGRGQKPAVIDRSGAHSYQELSDNINRFANALKQLGIQQEQRIILCLNDTVDFPICFLGAIKAGIIPVPINTRFTAKDYAFILDDSSAVALIVSDDLLAGFESHLKSHPALRHVIVSGSNSAGHDSLSDMIAGQKPEFEPARTMRDAMCFWLYTSGTTGMPKGTVHLHGSMRATAELYAKETVGIREDDVTFSAAKLFFAYGLGNGLSFPFSVGATAILLDGPPTPDAVCNILRNQAPTIFYGVPTLFGMLLASGLLPKPGEHRLRFCTSAGEALPAELLARWQEQVGVDILDGIGSTEMLHIFLSNRPGDVRPGSTGKPVKGYDIRLTDDDGHPVKPGEMGALEISGPSSGLMYWNRREKSLETFQGPWTRAGDKYRQDEDGYYIYCGRTDDMLKVGGIYVSPFEVEAALIEHEAVLEAAVVGKADADKLIKPKAVIVAKEKNFDADALGMELKQFVKDRLAAFKYPRWIEFVDELPKTATGKIQRFKLREPE</sequence>
<gene>
    <name evidence="4" type="ORF">GQF03_11810</name>
</gene>
<feature type="domain" description="AMP-dependent synthetase/ligase" evidence="2">
    <location>
        <begin position="25"/>
        <end position="379"/>
    </location>
</feature>
<keyword evidence="1 4" id="KW-0436">Ligase</keyword>
<dbReference type="NCBIfam" id="TIGR02262">
    <property type="entry name" value="benz_CoA_lig"/>
    <property type="match status" value="1"/>
</dbReference>
<dbReference type="PANTHER" id="PTHR43352:SF1">
    <property type="entry name" value="ANTHRANILATE--COA LIGASE"/>
    <property type="match status" value="1"/>
</dbReference>
<dbReference type="InterPro" id="IPR000873">
    <property type="entry name" value="AMP-dep_synth/lig_dom"/>
</dbReference>
<reference evidence="4 5" key="1">
    <citation type="journal article" date="2014" name="Int. J. Syst. Evol. Microbiol.">
        <title>Sneathiella chungangensis sp. nov., isolated from a marine sand, and emended description of the genus Sneathiella.</title>
        <authorList>
            <person name="Siamphan C."/>
            <person name="Kim H."/>
            <person name="Lee J.S."/>
            <person name="Kim W."/>
        </authorList>
    </citation>
    <scope>NUCLEOTIDE SEQUENCE [LARGE SCALE GENOMIC DNA]</scope>
    <source>
        <strain evidence="4 5">KCTC 32476</strain>
    </source>
</reference>
<accession>A0A845MG42</accession>
<dbReference type="Gene3D" id="2.30.38.10">
    <property type="entry name" value="Luciferase, Domain 3"/>
    <property type="match status" value="1"/>
</dbReference>
<evidence type="ECO:0000313" key="4">
    <source>
        <dbReference type="EMBL" id="MZR23013.1"/>
    </source>
</evidence>
<dbReference type="Gene3D" id="3.40.50.980">
    <property type="match status" value="1"/>
</dbReference>
<dbReference type="EMBL" id="WTVA01000014">
    <property type="protein sequence ID" value="MZR23013.1"/>
    <property type="molecule type" value="Genomic_DNA"/>
</dbReference>
<evidence type="ECO:0000256" key="1">
    <source>
        <dbReference type="ARBA" id="ARBA00022598"/>
    </source>
</evidence>
<name>A0A845MG42_9PROT</name>
<feature type="domain" description="AMP-binding enzyme C-terminal" evidence="3">
    <location>
        <begin position="429"/>
        <end position="507"/>
    </location>
</feature>
<dbReference type="InterPro" id="IPR045851">
    <property type="entry name" value="AMP-bd_C_sf"/>
</dbReference>
<evidence type="ECO:0000259" key="2">
    <source>
        <dbReference type="Pfam" id="PF00501"/>
    </source>
</evidence>
<dbReference type="Proteomes" id="UP000445696">
    <property type="component" value="Unassembled WGS sequence"/>
</dbReference>
<dbReference type="Gene3D" id="3.40.50.12820">
    <property type="match status" value="1"/>
</dbReference>
<dbReference type="InterPro" id="IPR025110">
    <property type="entry name" value="AMP-bd_C"/>
</dbReference>
<proteinExistence type="predicted"/>
<dbReference type="CDD" id="cd05959">
    <property type="entry name" value="BCL_4HBCL"/>
    <property type="match status" value="1"/>
</dbReference>
<dbReference type="Pfam" id="PF13193">
    <property type="entry name" value="AMP-binding_C"/>
    <property type="match status" value="1"/>
</dbReference>
<dbReference type="Gene3D" id="3.30.300.30">
    <property type="match status" value="1"/>
</dbReference>
<dbReference type="OrthoDB" id="9803968at2"/>
<comment type="caution">
    <text evidence="4">The sequence shown here is derived from an EMBL/GenBank/DDBJ whole genome shotgun (WGS) entry which is preliminary data.</text>
</comment>
<organism evidence="4 5">
    <name type="scientific">Sneathiella chungangensis</name>
    <dbReference type="NCBI Taxonomy" id="1418234"/>
    <lineage>
        <taxon>Bacteria</taxon>
        <taxon>Pseudomonadati</taxon>
        <taxon>Pseudomonadota</taxon>
        <taxon>Alphaproteobacteria</taxon>
        <taxon>Sneathiellales</taxon>
        <taxon>Sneathiellaceae</taxon>
        <taxon>Sneathiella</taxon>
    </lineage>
</organism>
<evidence type="ECO:0000313" key="5">
    <source>
        <dbReference type="Proteomes" id="UP000445696"/>
    </source>
</evidence>
<dbReference type="AlphaFoldDB" id="A0A845MG42"/>
<dbReference type="InterPro" id="IPR011957">
    <property type="entry name" value="Benz_CoA_lig"/>
</dbReference>
<dbReference type="PANTHER" id="PTHR43352">
    <property type="entry name" value="ACETYL-COA SYNTHETASE"/>
    <property type="match status" value="1"/>
</dbReference>
<dbReference type="Pfam" id="PF00501">
    <property type="entry name" value="AMP-binding"/>
    <property type="match status" value="1"/>
</dbReference>